<keyword evidence="1" id="KW-0812">Transmembrane</keyword>
<feature type="transmembrane region" description="Helical" evidence="1">
    <location>
        <begin position="40"/>
        <end position="69"/>
    </location>
</feature>
<keyword evidence="1" id="KW-1133">Transmembrane helix</keyword>
<proteinExistence type="predicted"/>
<keyword evidence="1" id="KW-0472">Membrane</keyword>
<accession>A0ABT3GJX8</accession>
<dbReference type="EMBL" id="JAPDDT010000006">
    <property type="protein sequence ID" value="MCW1923812.1"/>
    <property type="molecule type" value="Genomic_DNA"/>
</dbReference>
<evidence type="ECO:0000256" key="1">
    <source>
        <dbReference type="SAM" id="Phobius"/>
    </source>
</evidence>
<sequence>MARDERKRQVATAIGIIGGLAALFLLLVMATGLPGVAGEFFARVAGIVTTPFLLEGTLAIVGFILVILINHWRHQREGDELVYLDEVKDGSQDHPKQAPLEPPQPP</sequence>
<feature type="transmembrane region" description="Helical" evidence="1">
    <location>
        <begin position="12"/>
        <end position="34"/>
    </location>
</feature>
<reference evidence="2 3" key="1">
    <citation type="submission" date="2022-10" db="EMBL/GenBank/DDBJ databases">
        <title>Luteolibacter arcticus strain CCTCC AB 2014275, whole genome shotgun sequencing project.</title>
        <authorList>
            <person name="Zhao G."/>
            <person name="Shen L."/>
        </authorList>
    </citation>
    <scope>NUCLEOTIDE SEQUENCE [LARGE SCALE GENOMIC DNA]</scope>
    <source>
        <strain evidence="2 3">CCTCC AB 2014275</strain>
    </source>
</reference>
<gene>
    <name evidence="2" type="ORF">OKA05_14690</name>
</gene>
<dbReference type="Proteomes" id="UP001320876">
    <property type="component" value="Unassembled WGS sequence"/>
</dbReference>
<name>A0ABT3GJX8_9BACT</name>
<protein>
    <submittedName>
        <fullName evidence="2">Uncharacterized protein</fullName>
    </submittedName>
</protein>
<comment type="caution">
    <text evidence="2">The sequence shown here is derived from an EMBL/GenBank/DDBJ whole genome shotgun (WGS) entry which is preliminary data.</text>
</comment>
<keyword evidence="3" id="KW-1185">Reference proteome</keyword>
<dbReference type="RefSeq" id="WP_264487920.1">
    <property type="nucleotide sequence ID" value="NZ_JAPDDT010000006.1"/>
</dbReference>
<evidence type="ECO:0000313" key="3">
    <source>
        <dbReference type="Proteomes" id="UP001320876"/>
    </source>
</evidence>
<organism evidence="2 3">
    <name type="scientific">Luteolibacter arcticus</name>
    <dbReference type="NCBI Taxonomy" id="1581411"/>
    <lineage>
        <taxon>Bacteria</taxon>
        <taxon>Pseudomonadati</taxon>
        <taxon>Verrucomicrobiota</taxon>
        <taxon>Verrucomicrobiia</taxon>
        <taxon>Verrucomicrobiales</taxon>
        <taxon>Verrucomicrobiaceae</taxon>
        <taxon>Luteolibacter</taxon>
    </lineage>
</organism>
<evidence type="ECO:0000313" key="2">
    <source>
        <dbReference type="EMBL" id="MCW1923812.1"/>
    </source>
</evidence>